<reference evidence="2" key="1">
    <citation type="submission" date="2021-01" db="EMBL/GenBank/DDBJ databases">
        <title>Whole genome shotgun sequence of Planotetraspora silvatica NBRC 100141.</title>
        <authorList>
            <person name="Komaki H."/>
            <person name="Tamura T."/>
        </authorList>
    </citation>
    <scope>NUCLEOTIDE SEQUENCE</scope>
    <source>
        <strain evidence="2">NBRC 100141</strain>
    </source>
</reference>
<name>A0A8J3XSF0_9ACTN</name>
<dbReference type="Proteomes" id="UP000644610">
    <property type="component" value="Unassembled WGS sequence"/>
</dbReference>
<dbReference type="EMBL" id="BOOQ01000023">
    <property type="protein sequence ID" value="GII47238.1"/>
    <property type="molecule type" value="Genomic_DNA"/>
</dbReference>
<feature type="region of interest" description="Disordered" evidence="1">
    <location>
        <begin position="27"/>
        <end position="59"/>
    </location>
</feature>
<gene>
    <name evidence="2" type="ORF">Psi02_36620</name>
</gene>
<evidence type="ECO:0000256" key="1">
    <source>
        <dbReference type="SAM" id="MobiDB-lite"/>
    </source>
</evidence>
<organism evidence="2 3">
    <name type="scientific">Planotetraspora silvatica</name>
    <dbReference type="NCBI Taxonomy" id="234614"/>
    <lineage>
        <taxon>Bacteria</taxon>
        <taxon>Bacillati</taxon>
        <taxon>Actinomycetota</taxon>
        <taxon>Actinomycetes</taxon>
        <taxon>Streptosporangiales</taxon>
        <taxon>Streptosporangiaceae</taxon>
        <taxon>Planotetraspora</taxon>
    </lineage>
</organism>
<accession>A0A8J3XSF0</accession>
<comment type="caution">
    <text evidence="2">The sequence shown here is derived from an EMBL/GenBank/DDBJ whole genome shotgun (WGS) entry which is preliminary data.</text>
</comment>
<evidence type="ECO:0000313" key="3">
    <source>
        <dbReference type="Proteomes" id="UP000644610"/>
    </source>
</evidence>
<proteinExistence type="predicted"/>
<sequence length="81" mass="8054">MTGLTDGVGVVGVTWVGDVTGSGPSVVGVPGADAAGVPAREGAADDPDAAPPQATRPARGMVARTRRVFMATALFLLILTH</sequence>
<evidence type="ECO:0000313" key="2">
    <source>
        <dbReference type="EMBL" id="GII47238.1"/>
    </source>
</evidence>
<protein>
    <submittedName>
        <fullName evidence="2">Uncharacterized protein</fullName>
    </submittedName>
</protein>
<keyword evidence="3" id="KW-1185">Reference proteome</keyword>
<feature type="compositionally biased region" description="Low complexity" evidence="1">
    <location>
        <begin position="27"/>
        <end position="41"/>
    </location>
</feature>
<dbReference type="AlphaFoldDB" id="A0A8J3XSF0"/>